<evidence type="ECO:0000259" key="14">
    <source>
        <dbReference type="SMART" id="SM00965"/>
    </source>
</evidence>
<evidence type="ECO:0000256" key="4">
    <source>
        <dbReference type="ARBA" id="ARBA00022496"/>
    </source>
</evidence>
<keyword evidence="10 11" id="KW-0998">Cell outer membrane</keyword>
<keyword evidence="9 11" id="KW-0472">Membrane</keyword>
<evidence type="ECO:0000256" key="13">
    <source>
        <dbReference type="SAM" id="SignalP"/>
    </source>
</evidence>
<feature type="signal peptide" evidence="13">
    <location>
        <begin position="1"/>
        <end position="32"/>
    </location>
</feature>
<dbReference type="Pfam" id="PF00593">
    <property type="entry name" value="TonB_dep_Rec_b-barrel"/>
    <property type="match status" value="1"/>
</dbReference>
<evidence type="ECO:0000256" key="1">
    <source>
        <dbReference type="ARBA" id="ARBA00004571"/>
    </source>
</evidence>
<dbReference type="Gene3D" id="2.40.170.20">
    <property type="entry name" value="TonB-dependent receptor, beta-barrel domain"/>
    <property type="match status" value="1"/>
</dbReference>
<evidence type="ECO:0000313" key="17">
    <source>
        <dbReference type="Proteomes" id="UP000234483"/>
    </source>
</evidence>
<dbReference type="InterPro" id="IPR036942">
    <property type="entry name" value="Beta-barrel_TonB_sf"/>
</dbReference>
<keyword evidence="16" id="KW-0675">Receptor</keyword>
<keyword evidence="5 11" id="KW-0812">Transmembrane</keyword>
<keyword evidence="8 12" id="KW-0798">TonB box</keyword>
<name>A0A2N5CU87_9CAUL</name>
<dbReference type="GO" id="GO:0006826">
    <property type="term" value="P:iron ion transport"/>
    <property type="evidence" value="ECO:0007669"/>
    <property type="project" value="UniProtKB-KW"/>
</dbReference>
<organism evidence="16 17">
    <name type="scientific">Caulobacter flavus</name>
    <dbReference type="NCBI Taxonomy" id="1679497"/>
    <lineage>
        <taxon>Bacteria</taxon>
        <taxon>Pseudomonadati</taxon>
        <taxon>Pseudomonadota</taxon>
        <taxon>Alphaproteobacteria</taxon>
        <taxon>Caulobacterales</taxon>
        <taxon>Caulobacteraceae</taxon>
        <taxon>Caulobacter</taxon>
    </lineage>
</organism>
<dbReference type="PANTHER" id="PTHR32552:SF81">
    <property type="entry name" value="TONB-DEPENDENT OUTER MEMBRANE RECEPTOR"/>
    <property type="match status" value="1"/>
</dbReference>
<evidence type="ECO:0000256" key="10">
    <source>
        <dbReference type="ARBA" id="ARBA00023237"/>
    </source>
</evidence>
<dbReference type="Pfam" id="PF07715">
    <property type="entry name" value="Plug"/>
    <property type="match status" value="1"/>
</dbReference>
<comment type="subcellular location">
    <subcellularLocation>
        <location evidence="1 11">Cell outer membrane</location>
        <topology evidence="1 11">Multi-pass membrane protein</topology>
    </subcellularLocation>
</comment>
<keyword evidence="18" id="KW-1185">Reference proteome</keyword>
<keyword evidence="4" id="KW-0410">Iron transport</keyword>
<dbReference type="PANTHER" id="PTHR32552">
    <property type="entry name" value="FERRICHROME IRON RECEPTOR-RELATED"/>
    <property type="match status" value="1"/>
</dbReference>
<proteinExistence type="inferred from homology"/>
<reference evidence="15 18" key="2">
    <citation type="submission" date="2018-01" db="EMBL/GenBank/DDBJ databases">
        <title>Complete genome sequence of Caulobacter flavus RHGG3.</title>
        <authorList>
            <person name="Yang E."/>
        </authorList>
    </citation>
    <scope>NUCLEOTIDE SEQUENCE [LARGE SCALE GENOMIC DNA]</scope>
    <source>
        <strain evidence="15 18">RHGG3</strain>
    </source>
</reference>
<dbReference type="CDD" id="cd01347">
    <property type="entry name" value="ligand_gated_channel"/>
    <property type="match status" value="1"/>
</dbReference>
<protein>
    <submittedName>
        <fullName evidence="16">TonB-dependent receptor</fullName>
    </submittedName>
</protein>
<evidence type="ECO:0000256" key="12">
    <source>
        <dbReference type="RuleBase" id="RU003357"/>
    </source>
</evidence>
<evidence type="ECO:0000313" key="18">
    <source>
        <dbReference type="Proteomes" id="UP000281192"/>
    </source>
</evidence>
<dbReference type="PROSITE" id="PS51318">
    <property type="entry name" value="TAT"/>
    <property type="match status" value="1"/>
</dbReference>
<dbReference type="InterPro" id="IPR011662">
    <property type="entry name" value="Secretin/TonB_short_N"/>
</dbReference>
<evidence type="ECO:0000256" key="8">
    <source>
        <dbReference type="ARBA" id="ARBA00023077"/>
    </source>
</evidence>
<keyword evidence="6" id="KW-0408">Iron</keyword>
<evidence type="ECO:0000256" key="5">
    <source>
        <dbReference type="ARBA" id="ARBA00022692"/>
    </source>
</evidence>
<dbReference type="PROSITE" id="PS52016">
    <property type="entry name" value="TONB_DEPENDENT_REC_3"/>
    <property type="match status" value="1"/>
</dbReference>
<dbReference type="InterPro" id="IPR006311">
    <property type="entry name" value="TAT_signal"/>
</dbReference>
<sequence length="837" mass="89332">MTNRVSYAAGLRRSLMACCAIAALGAAAPALAQGMGAQEASAPPAAFSLQAQPLELALPAFAKQADVQVLYASNLVKGKRANAVVGTRPPAEALGALLAGSGLKATATGPRTFLISVQENPVVAELEEVVVTAQKRSARIEDVPLAVTVLEGGDAQRRGVTNVVDLVDQIAGVSVNYAFGGTNYGLISIRGIGGADDYKPNGNPSVALHVDGVYQTSNAYLGMPLFDLDRVEVLKGPQGTLYGRNTTAGVINAITRGPGDVLEGSARLERGSYGYTEAEASIGGPVSEKLGVRLAVLAQNGGGFMTGAGAGLLAGFRPSVRGVVQTQVPALVDPGRREGFGDKDLVAGRATFDLELAPESDLVVKLFGSRDRGDTRQYDRISRAQDATVANAGENDDPYEFYSAGYPAQRIDIYGGSATLSHKVRENLNFTAVGGWQGSKRSVQGNGDGSPYPASYFDADEKLSQSSLELRLADDTGGKLDWIAGAFYVSDDVKFDTAWTSYSALTQYDNLHHQDRKSLALFGQVDYRLVERLQVSAGLRYTRDEAHYVGRNVDHNPWGISTFTTTFATTNPFAWDEKFEDDNVSGRLTVKYDVTKALNVFVSAGTGYRGGGFDGTSIFTVAETKPFASETVRAYEAGLRWSTPRLRLSLDAFDYRFSELQATTRLANDTNGRANVGKARSKGIEVALSAQLLRTERQSLAFDVNAAWLDTEVLSFSSNRVAEVLQTVGDPLPGAPDVSATASLNHSVTLKDGWTLRSRLGVTHHGEESNRLNATPGNTAKAYTLVNARVDLATPKNWTLYAYGRNITDEVYFPELNGAARLVGAPATYGIGARFDF</sequence>
<evidence type="ECO:0000313" key="16">
    <source>
        <dbReference type="EMBL" id="PLR16551.1"/>
    </source>
</evidence>
<dbReference type="GO" id="GO:0009279">
    <property type="term" value="C:cell outer membrane"/>
    <property type="evidence" value="ECO:0007669"/>
    <property type="project" value="UniProtKB-SubCell"/>
</dbReference>
<dbReference type="Proteomes" id="UP000234483">
    <property type="component" value="Unassembled WGS sequence"/>
</dbReference>
<comment type="similarity">
    <text evidence="11 12">Belongs to the TonB-dependent receptor family.</text>
</comment>
<dbReference type="SUPFAM" id="SSF56935">
    <property type="entry name" value="Porins"/>
    <property type="match status" value="1"/>
</dbReference>
<gene>
    <name evidence="15" type="ORF">C1707_17975</name>
    <name evidence="16" type="ORF">CFHF_10945</name>
</gene>
<dbReference type="SMART" id="SM00965">
    <property type="entry name" value="STN"/>
    <property type="match status" value="1"/>
</dbReference>
<evidence type="ECO:0000256" key="3">
    <source>
        <dbReference type="ARBA" id="ARBA00022452"/>
    </source>
</evidence>
<accession>A0A2N5CU87</accession>
<keyword evidence="13" id="KW-0732">Signal</keyword>
<evidence type="ECO:0000256" key="2">
    <source>
        <dbReference type="ARBA" id="ARBA00022448"/>
    </source>
</evidence>
<dbReference type="InterPro" id="IPR000531">
    <property type="entry name" value="Beta-barrel_TonB"/>
</dbReference>
<keyword evidence="7" id="KW-0406">Ion transport</keyword>
<reference evidence="16 17" key="1">
    <citation type="submission" date="2017-12" db="EMBL/GenBank/DDBJ databases">
        <title>The genome sequence of Caulobacter flavus CGMCC1 15093.</title>
        <authorList>
            <person name="Gao J."/>
            <person name="Mao X."/>
            <person name="Sun J."/>
        </authorList>
    </citation>
    <scope>NUCLEOTIDE SEQUENCE [LARGE SCALE GENOMIC DNA]</scope>
    <source>
        <strain evidence="16 17">CGMCC1 15093</strain>
    </source>
</reference>
<dbReference type="Gene3D" id="3.55.50.30">
    <property type="match status" value="1"/>
</dbReference>
<dbReference type="Proteomes" id="UP000281192">
    <property type="component" value="Chromosome"/>
</dbReference>
<dbReference type="EMBL" id="PJRQ01000020">
    <property type="protein sequence ID" value="PLR16551.1"/>
    <property type="molecule type" value="Genomic_DNA"/>
</dbReference>
<dbReference type="OrthoDB" id="7455607at2"/>
<dbReference type="InterPro" id="IPR012910">
    <property type="entry name" value="Plug_dom"/>
</dbReference>
<dbReference type="KEGG" id="cfh:C1707_17975"/>
<dbReference type="RefSeq" id="WP_101713047.1">
    <property type="nucleotide sequence ID" value="NZ_CP026100.1"/>
</dbReference>
<dbReference type="AlphaFoldDB" id="A0A2N5CU87"/>
<dbReference type="InterPro" id="IPR039426">
    <property type="entry name" value="TonB-dep_rcpt-like"/>
</dbReference>
<evidence type="ECO:0000256" key="11">
    <source>
        <dbReference type="PROSITE-ProRule" id="PRU01360"/>
    </source>
</evidence>
<dbReference type="Pfam" id="PF07660">
    <property type="entry name" value="STN"/>
    <property type="match status" value="1"/>
</dbReference>
<evidence type="ECO:0000256" key="9">
    <source>
        <dbReference type="ARBA" id="ARBA00023136"/>
    </source>
</evidence>
<feature type="chain" id="PRO_5044577941" evidence="13">
    <location>
        <begin position="33"/>
        <end position="837"/>
    </location>
</feature>
<feature type="domain" description="Secretin/TonB short N-terminal" evidence="14">
    <location>
        <begin position="67"/>
        <end position="118"/>
    </location>
</feature>
<dbReference type="EMBL" id="CP026100">
    <property type="protein sequence ID" value="AYV47995.1"/>
    <property type="molecule type" value="Genomic_DNA"/>
</dbReference>
<keyword evidence="3 11" id="KW-1134">Transmembrane beta strand</keyword>
<keyword evidence="2 11" id="KW-0813">Transport</keyword>
<evidence type="ECO:0000256" key="6">
    <source>
        <dbReference type="ARBA" id="ARBA00023004"/>
    </source>
</evidence>
<evidence type="ECO:0000313" key="15">
    <source>
        <dbReference type="EMBL" id="AYV47995.1"/>
    </source>
</evidence>
<evidence type="ECO:0000256" key="7">
    <source>
        <dbReference type="ARBA" id="ARBA00023065"/>
    </source>
</evidence>